<dbReference type="Gene3D" id="3.40.50.2300">
    <property type="match status" value="2"/>
</dbReference>
<dbReference type="EMBL" id="CADCUE010000225">
    <property type="protein sequence ID" value="CAA9351891.1"/>
    <property type="molecule type" value="Genomic_DNA"/>
</dbReference>
<accession>A0A6J4M780</accession>
<dbReference type="PROSITE" id="PS00356">
    <property type="entry name" value="HTH_LACI_1"/>
    <property type="match status" value="1"/>
</dbReference>
<dbReference type="InterPro" id="IPR010982">
    <property type="entry name" value="Lambda_DNA-bd_dom_sf"/>
</dbReference>
<dbReference type="InterPro" id="IPR000843">
    <property type="entry name" value="HTH_LacI"/>
</dbReference>
<gene>
    <name evidence="5" type="ORF">AVDCRST_MAG16-2387</name>
</gene>
<proteinExistence type="predicted"/>
<dbReference type="PANTHER" id="PTHR30146:SF109">
    <property type="entry name" value="HTH-TYPE TRANSCRIPTIONAL REGULATOR GALS"/>
    <property type="match status" value="1"/>
</dbReference>
<keyword evidence="3" id="KW-0804">Transcription</keyword>
<dbReference type="PANTHER" id="PTHR30146">
    <property type="entry name" value="LACI-RELATED TRANSCRIPTIONAL REPRESSOR"/>
    <property type="match status" value="1"/>
</dbReference>
<dbReference type="Pfam" id="PF13377">
    <property type="entry name" value="Peripla_BP_3"/>
    <property type="match status" value="1"/>
</dbReference>
<organism evidence="5">
    <name type="scientific">uncultured Frankineae bacterium</name>
    <dbReference type="NCBI Taxonomy" id="437475"/>
    <lineage>
        <taxon>Bacteria</taxon>
        <taxon>Bacillati</taxon>
        <taxon>Actinomycetota</taxon>
        <taxon>Actinomycetes</taxon>
        <taxon>Frankiales</taxon>
        <taxon>environmental samples</taxon>
    </lineage>
</organism>
<dbReference type="InterPro" id="IPR028082">
    <property type="entry name" value="Peripla_BP_I"/>
</dbReference>
<dbReference type="SMART" id="SM00354">
    <property type="entry name" value="HTH_LACI"/>
    <property type="match status" value="1"/>
</dbReference>
<dbReference type="InterPro" id="IPR046335">
    <property type="entry name" value="LacI/GalR-like_sensor"/>
</dbReference>
<dbReference type="Pfam" id="PF00356">
    <property type="entry name" value="LacI"/>
    <property type="match status" value="1"/>
</dbReference>
<evidence type="ECO:0000259" key="4">
    <source>
        <dbReference type="PROSITE" id="PS50932"/>
    </source>
</evidence>
<protein>
    <submittedName>
        <fullName evidence="5">Transcriptional regulator, LacI family</fullName>
    </submittedName>
</protein>
<keyword evidence="1" id="KW-0805">Transcription regulation</keyword>
<dbReference type="GO" id="GO:0003700">
    <property type="term" value="F:DNA-binding transcription factor activity"/>
    <property type="evidence" value="ECO:0007669"/>
    <property type="project" value="TreeGrafter"/>
</dbReference>
<dbReference type="AlphaFoldDB" id="A0A6J4M780"/>
<evidence type="ECO:0000256" key="2">
    <source>
        <dbReference type="ARBA" id="ARBA00023125"/>
    </source>
</evidence>
<sequence length="339" mass="36003">MAVSMRDVAARAGVSPRTVSNVVSGYVHVSPDTRARVQTAIDELKYRPNISAQSLRQGRTGIIGLAVPEIAAPYFAELADLVQRAAADRGVTLLIEQTGASRDRELLVLDGYHSNVIDGLILSPMAITAADLQTHALEIPTVLLGERIDEGGGVLHVAIDNVAAAREATTHLLQLGRRRIAAVGTNLTADGVGPARRRLHGFREALREHGLVPAPELEVTTGGRLGWAHGPGYAAVDALLSSGVEVDAMFCFNDVLALSAIRAVRAHGLRVPDDIAIVGWDDIAEAAYFTPSLTSVRPDKAAIARTAIDRLLTLVAGEAPTDEQITCDYRLVLRESTAA</sequence>
<dbReference type="SUPFAM" id="SSF53822">
    <property type="entry name" value="Periplasmic binding protein-like I"/>
    <property type="match status" value="1"/>
</dbReference>
<dbReference type="PROSITE" id="PS50932">
    <property type="entry name" value="HTH_LACI_2"/>
    <property type="match status" value="1"/>
</dbReference>
<dbReference type="CDD" id="cd01392">
    <property type="entry name" value="HTH_LacI"/>
    <property type="match status" value="1"/>
</dbReference>
<dbReference type="Gene3D" id="1.10.260.40">
    <property type="entry name" value="lambda repressor-like DNA-binding domains"/>
    <property type="match status" value="1"/>
</dbReference>
<dbReference type="CDD" id="cd06267">
    <property type="entry name" value="PBP1_LacI_sugar_binding-like"/>
    <property type="match status" value="1"/>
</dbReference>
<dbReference type="SUPFAM" id="SSF47413">
    <property type="entry name" value="lambda repressor-like DNA-binding domains"/>
    <property type="match status" value="1"/>
</dbReference>
<keyword evidence="2" id="KW-0238">DNA-binding</keyword>
<dbReference type="GO" id="GO:0000976">
    <property type="term" value="F:transcription cis-regulatory region binding"/>
    <property type="evidence" value="ECO:0007669"/>
    <property type="project" value="TreeGrafter"/>
</dbReference>
<reference evidence="5" key="1">
    <citation type="submission" date="2020-02" db="EMBL/GenBank/DDBJ databases">
        <authorList>
            <person name="Meier V. D."/>
        </authorList>
    </citation>
    <scope>NUCLEOTIDE SEQUENCE</scope>
    <source>
        <strain evidence="5">AVDCRST_MAG16</strain>
    </source>
</reference>
<name>A0A6J4M780_9ACTN</name>
<evidence type="ECO:0000256" key="1">
    <source>
        <dbReference type="ARBA" id="ARBA00023015"/>
    </source>
</evidence>
<evidence type="ECO:0000313" key="5">
    <source>
        <dbReference type="EMBL" id="CAA9351891.1"/>
    </source>
</evidence>
<feature type="domain" description="HTH lacI-type" evidence="4">
    <location>
        <begin position="3"/>
        <end position="57"/>
    </location>
</feature>
<evidence type="ECO:0000256" key="3">
    <source>
        <dbReference type="ARBA" id="ARBA00023163"/>
    </source>
</evidence>